<dbReference type="RefSeq" id="WP_136535191.1">
    <property type="nucleotide sequence ID" value="NZ_STGY01000055.1"/>
</dbReference>
<dbReference type="EMBL" id="STGY01000055">
    <property type="protein sequence ID" value="THV40792.1"/>
    <property type="molecule type" value="Genomic_DNA"/>
</dbReference>
<gene>
    <name evidence="2" type="ORF">FAB82_14175</name>
</gene>
<keyword evidence="3" id="KW-1185">Reference proteome</keyword>
<reference evidence="3" key="1">
    <citation type="submission" date="2019-04" db="EMBL/GenBank/DDBJ databases">
        <title>Nocardioides xinjiangensis sp. nov.</title>
        <authorList>
            <person name="Liu S."/>
        </authorList>
    </citation>
    <scope>NUCLEOTIDE SEQUENCE [LARGE SCALE GENOMIC DNA]</scope>
    <source>
        <strain evidence="3">18</strain>
    </source>
</reference>
<reference evidence="2 3" key="2">
    <citation type="submission" date="2019-05" db="EMBL/GenBank/DDBJ databases">
        <title>Glycomyces buryatensis sp. nov.</title>
        <authorList>
            <person name="Nikitina E."/>
        </authorList>
    </citation>
    <scope>NUCLEOTIDE SEQUENCE [LARGE SCALE GENOMIC DNA]</scope>
    <source>
        <strain evidence="2 3">18</strain>
    </source>
</reference>
<feature type="compositionally biased region" description="Low complexity" evidence="1">
    <location>
        <begin position="295"/>
        <end position="304"/>
    </location>
</feature>
<sequence length="717" mass="77496">MSDAAETDRLVVECLSCSGSGRQISACSCTKTGNTLVVSESAALGSYEAFVKCRLCHGSGTVTYRCITCSGEGRARGQLVVSAVNTGTGQVASVSVIPGVITPVKVGPDDRGREWVLPLGEVLGDVAAQVGLDTKPALTGFGFYRWRPIRLAREWDPEMEAAERFRIEAEALASNERGRRQVLIAHPNQTWPADPDQRLAELCSLAAALRVDLMVWRHARATGPDGRPRFSWWVGLTLPGVPLPVGGPPSWPRHMNLRKALLRADSQDMVDRFHPGHNDDRPGGTPGRFVDDASGTGPAAPGPASQLARELEVLGGETDPAAAIWRDGAWHLTKVVVARVRETLIPIETGQVEQRHLAEWALETEPPTPTWLAAPIPSHGCATCQTGTAWSQCQCIDNRNGDAYSRCAVCGGTGERPSETCSTCGHSGRIHTGAVITVTDARSFARHINLAPPPAPPGTQPTPVAAHGGDRTLHRLGKPWRLGGILKEFGIDPANVTIAGGPDMSSQIFDGTCTALVGADHDAQARAFCERISRGWRAGRVFWRLRRPDERGVKALAQAANAFGLDLVVGARFQAPVPAVPDSVAVGTRWSAYVLDPEERHRQETWLGADRPFAAAVGFGWEHWTRVFEYQRFAPTAVLSEPQRTDPASADLDRLEPVLDGLARRCADPEPRTVKLHLSPDRALIRLEERSNTPGERDWRVLADAATFTEAVAQLND</sequence>
<proteinExistence type="predicted"/>
<protein>
    <submittedName>
        <fullName evidence="2">Uncharacterized protein</fullName>
    </submittedName>
</protein>
<evidence type="ECO:0000313" key="3">
    <source>
        <dbReference type="Proteomes" id="UP000308760"/>
    </source>
</evidence>
<evidence type="ECO:0000256" key="1">
    <source>
        <dbReference type="SAM" id="MobiDB-lite"/>
    </source>
</evidence>
<comment type="caution">
    <text evidence="2">The sequence shown here is derived from an EMBL/GenBank/DDBJ whole genome shotgun (WGS) entry which is preliminary data.</text>
</comment>
<dbReference type="Proteomes" id="UP000308760">
    <property type="component" value="Unassembled WGS sequence"/>
</dbReference>
<dbReference type="OrthoDB" id="3335076at2"/>
<evidence type="ECO:0000313" key="2">
    <source>
        <dbReference type="EMBL" id="THV40792.1"/>
    </source>
</evidence>
<accession>A0A4S8QCP6</accession>
<dbReference type="AlphaFoldDB" id="A0A4S8QCP6"/>
<feature type="compositionally biased region" description="Basic and acidic residues" evidence="1">
    <location>
        <begin position="270"/>
        <end position="282"/>
    </location>
</feature>
<feature type="region of interest" description="Disordered" evidence="1">
    <location>
        <begin position="270"/>
        <end position="304"/>
    </location>
</feature>
<organism evidence="2 3">
    <name type="scientific">Glycomyces buryatensis</name>
    <dbReference type="NCBI Taxonomy" id="2570927"/>
    <lineage>
        <taxon>Bacteria</taxon>
        <taxon>Bacillati</taxon>
        <taxon>Actinomycetota</taxon>
        <taxon>Actinomycetes</taxon>
        <taxon>Glycomycetales</taxon>
        <taxon>Glycomycetaceae</taxon>
        <taxon>Glycomyces</taxon>
    </lineage>
</organism>
<name>A0A4S8QCP6_9ACTN</name>